<accession>A0A1R0H0R7</accession>
<sequence length="603" mass="65085">MLSNGGFSFLKVSPLRYNSPLLTKFSRQYSNVSQFGVDLYRPSSKPSSLDLKDYLDQLYIFISSQNKKLNPIVHLRNKDSVLSSAKNLSTSSSSNTANLTPPIVLSIKDNIAVKDVPLTCASQALNGYSSPYNATVVDLLESSGNLVIGKTNMDEFGMGSTNTNTIFGPVINPYTDSQDISSGGSSGGSAVSVASRMCNVSLGSDTGGSIRLPASWCGIYGFKPSFGTVSRHGLVAYANSSDTIGIVSESVLSAKTVYDIISKHDPSDMTCLPDHFRSIINNSVSKRNALLFKQNLNLKGLTVGIPKEYYISELSGSILSAWKSVSELLLELGAEIKPVSLPNTKYALSAYYTITAAEASSNMARYDGIRYGPSVPQSSDLDHISTIASDKYSKYRNFGLGPEVKKRVITGNYVLSSSVQKNYYIKAQQIRRLIQRDFDSTFRLNNILTSHHLSNKTQTNGIGSPISNNQNKFESGFLENTPVHKEIGVDLLLMPTTANTAPFISEVSSTSKSANKASPNSVKVYVNDVMTVPINLAGIPAASIPVGICSNNHLPIGLQIVGQYGDDQLVLSVSQALEKALSQKSSQSNSSTDRNNLVPKIEY</sequence>
<keyword evidence="11" id="KW-1185">Reference proteome</keyword>
<comment type="catalytic activity">
    <reaction evidence="6 7">
        <text>L-glutamyl-tRNA(Gln) + L-glutamine + ATP + H2O = L-glutaminyl-tRNA(Gln) + L-glutamate + ADP + phosphate + H(+)</text>
        <dbReference type="Rhea" id="RHEA:17521"/>
        <dbReference type="Rhea" id="RHEA-COMP:9681"/>
        <dbReference type="Rhea" id="RHEA-COMP:9684"/>
        <dbReference type="ChEBI" id="CHEBI:15377"/>
        <dbReference type="ChEBI" id="CHEBI:15378"/>
        <dbReference type="ChEBI" id="CHEBI:29985"/>
        <dbReference type="ChEBI" id="CHEBI:30616"/>
        <dbReference type="ChEBI" id="CHEBI:43474"/>
        <dbReference type="ChEBI" id="CHEBI:58359"/>
        <dbReference type="ChEBI" id="CHEBI:78520"/>
        <dbReference type="ChEBI" id="CHEBI:78521"/>
        <dbReference type="ChEBI" id="CHEBI:456216"/>
        <dbReference type="EC" id="6.3.5.7"/>
    </reaction>
</comment>
<dbReference type="PANTHER" id="PTHR11895:SF7">
    <property type="entry name" value="GLUTAMYL-TRNA(GLN) AMIDOTRANSFERASE SUBUNIT A, MITOCHONDRIAL"/>
    <property type="match status" value="1"/>
</dbReference>
<feature type="domain" description="Amidase" evidence="9">
    <location>
        <begin position="63"/>
        <end position="571"/>
    </location>
</feature>
<feature type="active site" description="Charge relay system" evidence="7">
    <location>
        <position position="108"/>
    </location>
</feature>
<dbReference type="OrthoDB" id="421993at2759"/>
<keyword evidence="3 7" id="KW-0547">Nucleotide-binding</keyword>
<evidence type="ECO:0000313" key="11">
    <source>
        <dbReference type="Proteomes" id="UP000187455"/>
    </source>
</evidence>
<evidence type="ECO:0000256" key="7">
    <source>
        <dbReference type="HAMAP-Rule" id="MF_03150"/>
    </source>
</evidence>
<dbReference type="InterPro" id="IPR000120">
    <property type="entry name" value="Amidase"/>
</dbReference>
<feature type="active site" description="Charge relay system" evidence="7">
    <location>
        <position position="185"/>
    </location>
</feature>
<comment type="similarity">
    <text evidence="1 7">Belongs to the amidase family. GatA subfamily.</text>
</comment>
<evidence type="ECO:0000259" key="9">
    <source>
        <dbReference type="Pfam" id="PF01425"/>
    </source>
</evidence>
<evidence type="ECO:0000256" key="6">
    <source>
        <dbReference type="ARBA" id="ARBA00047407"/>
    </source>
</evidence>
<keyword evidence="2 7" id="KW-0436">Ligase</keyword>
<dbReference type="EC" id="6.3.5.7" evidence="7"/>
<comment type="function">
    <text evidence="7">Allows the formation of correctly charged Gln-tRNA(Gln) through the transamidation of misacylated Glu-tRNA(Gln) in the mitochondria. The reaction takes place in the presence of glutamine and ATP through an activated gamma-phospho-Glu-tRNA(Gln).</text>
</comment>
<dbReference type="GO" id="GO:0030956">
    <property type="term" value="C:glutamyl-tRNA(Gln) amidotransferase complex"/>
    <property type="evidence" value="ECO:0007669"/>
    <property type="project" value="UniProtKB-UniRule"/>
</dbReference>
<dbReference type="HAMAP" id="MF_00120">
    <property type="entry name" value="GatA"/>
    <property type="match status" value="1"/>
</dbReference>
<dbReference type="AlphaFoldDB" id="A0A1R0H0R7"/>
<dbReference type="PANTHER" id="PTHR11895">
    <property type="entry name" value="TRANSAMIDASE"/>
    <property type="match status" value="1"/>
</dbReference>
<keyword evidence="7" id="KW-0496">Mitochondrion</keyword>
<evidence type="ECO:0000256" key="4">
    <source>
        <dbReference type="ARBA" id="ARBA00022840"/>
    </source>
</evidence>
<comment type="subunit">
    <text evidence="7">Subunit of the heterotrimeric GatCAB amidotransferase (AdT) complex, composed of A, B and C subunits.</text>
</comment>
<dbReference type="Proteomes" id="UP000187455">
    <property type="component" value="Unassembled WGS sequence"/>
</dbReference>
<dbReference type="Pfam" id="PF01425">
    <property type="entry name" value="Amidase"/>
    <property type="match status" value="1"/>
</dbReference>
<keyword evidence="10" id="KW-0808">Transferase</keyword>
<evidence type="ECO:0000256" key="2">
    <source>
        <dbReference type="ARBA" id="ARBA00022598"/>
    </source>
</evidence>
<evidence type="ECO:0000256" key="1">
    <source>
        <dbReference type="ARBA" id="ARBA00008069"/>
    </source>
</evidence>
<reference evidence="10 11" key="1">
    <citation type="journal article" date="2016" name="Mol. Biol. Evol.">
        <title>Genome-Wide Survey of Gut Fungi (Harpellales) Reveals the First Horizontally Transferred Ubiquitin Gene from a Mosquito Host.</title>
        <authorList>
            <person name="Wang Y."/>
            <person name="White M.M."/>
            <person name="Kvist S."/>
            <person name="Moncalvo J.M."/>
        </authorList>
    </citation>
    <scope>NUCLEOTIDE SEQUENCE [LARGE SCALE GENOMIC DNA]</scope>
    <source>
        <strain evidence="10 11">ALG-7-W6</strain>
    </source>
</reference>
<comment type="caution">
    <text evidence="10">The sequence shown here is derived from an EMBL/GenBank/DDBJ whole genome shotgun (WGS) entry which is preliminary data.</text>
</comment>
<comment type="subcellular location">
    <subcellularLocation>
        <location evidence="7">Mitochondrion</location>
    </subcellularLocation>
</comment>
<feature type="region of interest" description="Disordered" evidence="8">
    <location>
        <begin position="582"/>
        <end position="603"/>
    </location>
</feature>
<dbReference type="InterPro" id="IPR023631">
    <property type="entry name" value="Amidase_dom"/>
</dbReference>
<dbReference type="GO" id="GO:0016740">
    <property type="term" value="F:transferase activity"/>
    <property type="evidence" value="ECO:0007669"/>
    <property type="project" value="UniProtKB-KW"/>
</dbReference>
<dbReference type="GO" id="GO:0005524">
    <property type="term" value="F:ATP binding"/>
    <property type="evidence" value="ECO:0007669"/>
    <property type="project" value="UniProtKB-KW"/>
</dbReference>
<dbReference type="Gene3D" id="3.90.1300.10">
    <property type="entry name" value="Amidase signature (AS) domain"/>
    <property type="match status" value="1"/>
</dbReference>
<dbReference type="GO" id="GO:0070681">
    <property type="term" value="P:glutaminyl-tRNAGln biosynthesis via transamidation"/>
    <property type="evidence" value="ECO:0007669"/>
    <property type="project" value="UniProtKB-UniRule"/>
</dbReference>
<proteinExistence type="inferred from homology"/>
<gene>
    <name evidence="10" type="ORF">AYI68_g3153</name>
</gene>
<dbReference type="GO" id="GO:0032543">
    <property type="term" value="P:mitochondrial translation"/>
    <property type="evidence" value="ECO:0007669"/>
    <property type="project" value="UniProtKB-UniRule"/>
</dbReference>
<feature type="compositionally biased region" description="Low complexity" evidence="8">
    <location>
        <begin position="582"/>
        <end position="591"/>
    </location>
</feature>
<dbReference type="STRING" id="133383.A0A1R0H0R7"/>
<dbReference type="GO" id="GO:0050567">
    <property type="term" value="F:glutaminyl-tRNA synthase (glutamine-hydrolyzing) activity"/>
    <property type="evidence" value="ECO:0007669"/>
    <property type="project" value="UniProtKB-UniRule"/>
</dbReference>
<organism evidence="10 11">
    <name type="scientific">Smittium mucronatum</name>
    <dbReference type="NCBI Taxonomy" id="133383"/>
    <lineage>
        <taxon>Eukaryota</taxon>
        <taxon>Fungi</taxon>
        <taxon>Fungi incertae sedis</taxon>
        <taxon>Zoopagomycota</taxon>
        <taxon>Kickxellomycotina</taxon>
        <taxon>Harpellomycetes</taxon>
        <taxon>Harpellales</taxon>
        <taxon>Legeriomycetaceae</taxon>
        <taxon>Smittium</taxon>
    </lineage>
</organism>
<dbReference type="GO" id="GO:0005739">
    <property type="term" value="C:mitochondrion"/>
    <property type="evidence" value="ECO:0007669"/>
    <property type="project" value="UniProtKB-SubCell"/>
</dbReference>
<feature type="active site" description="Acyl-ester intermediate" evidence="7">
    <location>
        <position position="209"/>
    </location>
</feature>
<evidence type="ECO:0000256" key="3">
    <source>
        <dbReference type="ARBA" id="ARBA00022741"/>
    </source>
</evidence>
<evidence type="ECO:0000313" key="10">
    <source>
        <dbReference type="EMBL" id="OLY82720.1"/>
    </source>
</evidence>
<dbReference type="InterPro" id="IPR004412">
    <property type="entry name" value="GatA"/>
</dbReference>
<name>A0A1R0H0R7_9FUNG</name>
<dbReference type="SUPFAM" id="SSF75304">
    <property type="entry name" value="Amidase signature (AS) enzymes"/>
    <property type="match status" value="1"/>
</dbReference>
<evidence type="ECO:0000256" key="8">
    <source>
        <dbReference type="SAM" id="MobiDB-lite"/>
    </source>
</evidence>
<dbReference type="InterPro" id="IPR020556">
    <property type="entry name" value="Amidase_CS"/>
</dbReference>
<dbReference type="PROSITE" id="PS00571">
    <property type="entry name" value="AMIDASES"/>
    <property type="match status" value="1"/>
</dbReference>
<dbReference type="InterPro" id="IPR036928">
    <property type="entry name" value="AS_sf"/>
</dbReference>
<evidence type="ECO:0000256" key="5">
    <source>
        <dbReference type="ARBA" id="ARBA00022917"/>
    </source>
</evidence>
<protein>
    <recommendedName>
        <fullName evidence="7">Glutamyl-tRNA(Gln) amidotransferase subunit A, mitochondrial</fullName>
        <shortName evidence="7">Glu-AdT subunit A</shortName>
        <ecNumber evidence="7">6.3.5.7</ecNumber>
    </recommendedName>
</protein>
<dbReference type="EMBL" id="LSSL01001293">
    <property type="protein sequence ID" value="OLY82720.1"/>
    <property type="molecule type" value="Genomic_DNA"/>
</dbReference>
<keyword evidence="5 7" id="KW-0648">Protein biosynthesis</keyword>
<keyword evidence="4 7" id="KW-0067">ATP-binding</keyword>